<dbReference type="EMBL" id="FUYZ01000002">
    <property type="protein sequence ID" value="SKB73993.1"/>
    <property type="molecule type" value="Genomic_DNA"/>
</dbReference>
<dbReference type="AlphaFoldDB" id="A0A1T5DRA1"/>
<dbReference type="OrthoDB" id="5735516at2"/>
<proteinExistence type="predicted"/>
<evidence type="ECO:0000313" key="1">
    <source>
        <dbReference type="EMBL" id="SKB73993.1"/>
    </source>
</evidence>
<evidence type="ECO:0000313" key="2">
    <source>
        <dbReference type="Proteomes" id="UP000191112"/>
    </source>
</evidence>
<dbReference type="InterPro" id="IPR046525">
    <property type="entry name" value="DUF6702"/>
</dbReference>
<organism evidence="1 2">
    <name type="scientific">Soonwooa buanensis</name>
    <dbReference type="NCBI Taxonomy" id="619805"/>
    <lineage>
        <taxon>Bacteria</taxon>
        <taxon>Pseudomonadati</taxon>
        <taxon>Bacteroidota</taxon>
        <taxon>Flavobacteriia</taxon>
        <taxon>Flavobacteriales</taxon>
        <taxon>Weeksellaceae</taxon>
        <taxon>Chryseobacterium group</taxon>
        <taxon>Soonwooa</taxon>
    </lineage>
</organism>
<keyword evidence="2" id="KW-1185">Reference proteome</keyword>
<protein>
    <submittedName>
        <fullName evidence="1">Uncharacterized protein</fullName>
    </submittedName>
</protein>
<accession>A0A1T5DRA1</accession>
<reference evidence="1 2" key="1">
    <citation type="submission" date="2017-02" db="EMBL/GenBank/DDBJ databases">
        <authorList>
            <person name="Peterson S.W."/>
        </authorList>
    </citation>
    <scope>NUCLEOTIDE SEQUENCE [LARGE SCALE GENOMIC DNA]</scope>
    <source>
        <strain evidence="1 2">DSM 22323</strain>
    </source>
</reference>
<dbReference type="Proteomes" id="UP000191112">
    <property type="component" value="Unassembled WGS sequence"/>
</dbReference>
<dbReference type="Pfam" id="PF20420">
    <property type="entry name" value="DUF6702"/>
    <property type="match status" value="1"/>
</dbReference>
<gene>
    <name evidence="1" type="ORF">SAMN05660477_00930</name>
</gene>
<name>A0A1T5DRA1_9FLAO</name>
<dbReference type="STRING" id="619805.SAMN05660477_00930"/>
<dbReference type="RefSeq" id="WP_079666203.1">
    <property type="nucleotide sequence ID" value="NZ_FUYZ01000002.1"/>
</dbReference>
<sequence>MKRFFLLLIVVCVAFSSFKENLHPYHVGSVEFNYNQKTKTFQISGKFFLDDMENALNKKYPKSLKFQDAKGREAINEAFKNYCADYMKLKVNNQFVKINYLGFEEDSESVDVYLESDVVNQPQKVETSVSMLYNLFDDQLNIIHIIVNGTRKSEKLTFPNRYLYQQF</sequence>